<proteinExistence type="predicted"/>
<keyword evidence="1" id="KW-1133">Transmembrane helix</keyword>
<keyword evidence="1" id="KW-0812">Transmembrane</keyword>
<protein>
    <recommendedName>
        <fullName evidence="4">Transmembrane protein</fullName>
    </recommendedName>
</protein>
<evidence type="ECO:0008006" key="4">
    <source>
        <dbReference type="Google" id="ProtNLM"/>
    </source>
</evidence>
<dbReference type="eggNOG" id="ENOG502ZBB5">
    <property type="taxonomic scope" value="Bacteria"/>
</dbReference>
<dbReference type="AlphaFoldDB" id="W4HDW7"/>
<evidence type="ECO:0000313" key="3">
    <source>
        <dbReference type="Proteomes" id="UP000019063"/>
    </source>
</evidence>
<dbReference type="EMBL" id="AQQW01000042">
    <property type="protein sequence ID" value="ETW10608.1"/>
    <property type="molecule type" value="Genomic_DNA"/>
</dbReference>
<gene>
    <name evidence="2" type="ORF">ATO8_21331</name>
</gene>
<feature type="transmembrane region" description="Helical" evidence="1">
    <location>
        <begin position="82"/>
        <end position="100"/>
    </location>
</feature>
<feature type="transmembrane region" description="Helical" evidence="1">
    <location>
        <begin position="120"/>
        <end position="143"/>
    </location>
</feature>
<comment type="caution">
    <text evidence="2">The sequence shown here is derived from an EMBL/GenBank/DDBJ whole genome shotgun (WGS) entry which is preliminary data.</text>
</comment>
<organism evidence="2 3">
    <name type="scientific">Roseivivax marinus</name>
    <dbReference type="NCBI Taxonomy" id="1379903"/>
    <lineage>
        <taxon>Bacteria</taxon>
        <taxon>Pseudomonadati</taxon>
        <taxon>Pseudomonadota</taxon>
        <taxon>Alphaproteobacteria</taxon>
        <taxon>Rhodobacterales</taxon>
        <taxon>Roseobacteraceae</taxon>
        <taxon>Roseivivax</taxon>
    </lineage>
</organism>
<evidence type="ECO:0000313" key="2">
    <source>
        <dbReference type="EMBL" id="ETW10608.1"/>
    </source>
</evidence>
<sequence length="181" mass="19718">MLLAALYVVAHGATAFVVEPIQSRLFEDVTVFASLLYLPHGVRVISTWIWRWQAIPGLILGALLAEFLYTDASIVAMLQPVLIESILVGALSAYVAFEALRFAGENAYAGQNLRLQWTHLLVIGVVSSLVNSIGQSIVFGGFVMPDDAFLVLLFYAIGDIFGLVAIMLLAVAAFRVSEREM</sequence>
<accession>W4HDW7</accession>
<dbReference type="STRING" id="1379903.ATO8_21331"/>
<reference evidence="2 3" key="1">
    <citation type="journal article" date="2014" name="Antonie Van Leeuwenhoek">
        <title>Roseivivax atlanticus sp. nov., isolated from surface seawater of the Atlantic Ocean.</title>
        <authorList>
            <person name="Li G."/>
            <person name="Lai Q."/>
            <person name="Liu X."/>
            <person name="Sun F."/>
            <person name="Shao Z."/>
        </authorList>
    </citation>
    <scope>NUCLEOTIDE SEQUENCE [LARGE SCALE GENOMIC DNA]</scope>
    <source>
        <strain evidence="2 3">22II-s10s</strain>
    </source>
</reference>
<feature type="transmembrane region" description="Helical" evidence="1">
    <location>
        <begin position="57"/>
        <end position="76"/>
    </location>
</feature>
<dbReference type="Proteomes" id="UP000019063">
    <property type="component" value="Unassembled WGS sequence"/>
</dbReference>
<evidence type="ECO:0000256" key="1">
    <source>
        <dbReference type="SAM" id="Phobius"/>
    </source>
</evidence>
<feature type="transmembrane region" description="Helical" evidence="1">
    <location>
        <begin position="149"/>
        <end position="174"/>
    </location>
</feature>
<keyword evidence="1" id="KW-0472">Membrane</keyword>
<name>W4HDW7_9RHOB</name>
<keyword evidence="3" id="KW-1185">Reference proteome</keyword>